<keyword evidence="4" id="KW-0614">Plasmid</keyword>
<feature type="domain" description="SCP" evidence="3">
    <location>
        <begin position="80"/>
        <end position="160"/>
    </location>
</feature>
<keyword evidence="5" id="KW-1185">Reference proteome</keyword>
<accession>F2LSM0</accession>
<sequence length="347" mass="34803">MKKITTISLSAIAAAALLALAACGGGGGGGDSGSASSGSTNTGSTGNNQNPSNPGTPSTAVPGTVDSTQYPAGSAQLAALNLLNQYRSQCGFPALKQNTVLDQASQAHAQYMGLNNLVSDSEVSGNQGFTGATYADRATHFGFPANAIGAGVSGGFAVTTNGFSQSIAGTGFVNSLLAGVYHLSATMYPTDLAGFGEYETQSVVQGTAVTTAWQSLSLRDTSTSQLSSAPLTFPCQGVTGVPYASRGETPTPPNVTGMWGTPIAVIANTTDTVTLSTALLTSGSSQVTLQVLNASSDPNKLIPQNAAVAYPTAPLTPNTSYSATLTGTVNGQPFSRNFAFTTGNTVG</sequence>
<feature type="compositionally biased region" description="Low complexity" evidence="1">
    <location>
        <begin position="33"/>
        <end position="59"/>
    </location>
</feature>
<reference evidence="4 5" key="1">
    <citation type="journal article" date="2011" name="J. Bacteriol.">
        <title>Complete genome sequence of Burkholderia gladioli BSR3.</title>
        <authorList>
            <person name="Seo Y.S."/>
            <person name="Lim J."/>
            <person name="Choi B.S."/>
            <person name="Kim H."/>
            <person name="Goo E."/>
            <person name="Lee B."/>
            <person name="Lim J.S."/>
            <person name="Choi I.Y."/>
            <person name="Moon J.S."/>
            <person name="Kim J."/>
            <person name="Hwang I."/>
        </authorList>
    </citation>
    <scope>NUCLEOTIDE SEQUENCE [LARGE SCALE GENOMIC DNA]</scope>
    <source>
        <strain evidence="4 5">BSR3</strain>
        <plasmid evidence="4">bgla_4p</plasmid>
    </source>
</reference>
<proteinExistence type="predicted"/>
<dbReference type="Pfam" id="PF00188">
    <property type="entry name" value="CAP"/>
    <property type="match status" value="1"/>
</dbReference>
<dbReference type="PANTHER" id="PTHR31157:SF1">
    <property type="entry name" value="SCP DOMAIN-CONTAINING PROTEIN"/>
    <property type="match status" value="1"/>
</dbReference>
<dbReference type="CDD" id="cd05379">
    <property type="entry name" value="CAP_bacterial"/>
    <property type="match status" value="1"/>
</dbReference>
<gene>
    <name evidence="4" type="ordered locus">bgla_4p0200</name>
</gene>
<dbReference type="PROSITE" id="PS51257">
    <property type="entry name" value="PROKAR_LIPOPROTEIN"/>
    <property type="match status" value="1"/>
</dbReference>
<dbReference type="Gene3D" id="3.40.33.10">
    <property type="entry name" value="CAP"/>
    <property type="match status" value="1"/>
</dbReference>
<dbReference type="SUPFAM" id="SSF55797">
    <property type="entry name" value="PR-1-like"/>
    <property type="match status" value="1"/>
</dbReference>
<evidence type="ECO:0000259" key="3">
    <source>
        <dbReference type="Pfam" id="PF00188"/>
    </source>
</evidence>
<dbReference type="Proteomes" id="UP000008316">
    <property type="component" value="Plasmid bgla_4p"/>
</dbReference>
<organism evidence="4 5">
    <name type="scientific">Burkholderia gladioli (strain BSR3)</name>
    <dbReference type="NCBI Taxonomy" id="999541"/>
    <lineage>
        <taxon>Bacteria</taxon>
        <taxon>Pseudomonadati</taxon>
        <taxon>Pseudomonadota</taxon>
        <taxon>Betaproteobacteria</taxon>
        <taxon>Burkholderiales</taxon>
        <taxon>Burkholderiaceae</taxon>
        <taxon>Burkholderia</taxon>
    </lineage>
</organism>
<dbReference type="InterPro" id="IPR035940">
    <property type="entry name" value="CAP_sf"/>
</dbReference>
<dbReference type="RefSeq" id="WP_013699990.1">
    <property type="nucleotide sequence ID" value="NC_015383.1"/>
</dbReference>
<name>F2LSM0_BURGS</name>
<dbReference type="HOGENOM" id="CLU_058967_1_0_4"/>
<dbReference type="PANTHER" id="PTHR31157">
    <property type="entry name" value="SCP DOMAIN-CONTAINING PROTEIN"/>
    <property type="match status" value="1"/>
</dbReference>
<evidence type="ECO:0000313" key="4">
    <source>
        <dbReference type="EMBL" id="AEA65816.1"/>
    </source>
</evidence>
<feature type="chain" id="PRO_5003285866" evidence="2">
    <location>
        <begin position="22"/>
        <end position="347"/>
    </location>
</feature>
<geneLocation type="plasmid" evidence="4 5">
    <name>bgla_4p</name>
</geneLocation>
<evidence type="ECO:0000313" key="5">
    <source>
        <dbReference type="Proteomes" id="UP000008316"/>
    </source>
</evidence>
<evidence type="ECO:0000256" key="1">
    <source>
        <dbReference type="SAM" id="MobiDB-lite"/>
    </source>
</evidence>
<dbReference type="KEGG" id="bgd:bgla_4p0200"/>
<protein>
    <submittedName>
        <fullName evidence="4">Allergen V5/Tpx-1-like protein</fullName>
    </submittedName>
</protein>
<keyword evidence="2" id="KW-0732">Signal</keyword>
<feature type="signal peptide" evidence="2">
    <location>
        <begin position="1"/>
        <end position="21"/>
    </location>
</feature>
<evidence type="ECO:0000256" key="2">
    <source>
        <dbReference type="SAM" id="SignalP"/>
    </source>
</evidence>
<dbReference type="EMBL" id="CP002604">
    <property type="protein sequence ID" value="AEA65816.1"/>
    <property type="molecule type" value="Genomic_DNA"/>
</dbReference>
<feature type="region of interest" description="Disordered" evidence="1">
    <location>
        <begin position="30"/>
        <end position="67"/>
    </location>
</feature>
<dbReference type="InterPro" id="IPR014044">
    <property type="entry name" value="CAP_dom"/>
</dbReference>
<dbReference type="AlphaFoldDB" id="F2LSM0"/>